<feature type="compositionally biased region" description="Low complexity" evidence="1">
    <location>
        <begin position="163"/>
        <end position="176"/>
    </location>
</feature>
<protein>
    <submittedName>
        <fullName evidence="3">Uncharacterized protein</fullName>
    </submittedName>
</protein>
<proteinExistence type="predicted"/>
<evidence type="ECO:0000313" key="3">
    <source>
        <dbReference type="EMBL" id="TPD62759.1"/>
    </source>
</evidence>
<dbReference type="Proteomes" id="UP000319148">
    <property type="component" value="Unassembled WGS sequence"/>
</dbReference>
<keyword evidence="4" id="KW-1185">Reference proteome</keyword>
<evidence type="ECO:0000313" key="4">
    <source>
        <dbReference type="Proteomes" id="UP000319148"/>
    </source>
</evidence>
<dbReference type="OrthoDB" id="7283452at2"/>
<dbReference type="EMBL" id="VFIY01000004">
    <property type="protein sequence ID" value="TPD62759.1"/>
    <property type="molecule type" value="Genomic_DNA"/>
</dbReference>
<feature type="signal peptide" evidence="2">
    <location>
        <begin position="1"/>
        <end position="20"/>
    </location>
</feature>
<dbReference type="AlphaFoldDB" id="A0A501PQF6"/>
<name>A0A501PQF6_9PROT</name>
<evidence type="ECO:0000256" key="2">
    <source>
        <dbReference type="SAM" id="SignalP"/>
    </source>
</evidence>
<dbReference type="RefSeq" id="WP_139938009.1">
    <property type="nucleotide sequence ID" value="NZ_JBHSYP010000022.1"/>
</dbReference>
<dbReference type="PROSITE" id="PS51257">
    <property type="entry name" value="PROKAR_LIPOPROTEIN"/>
    <property type="match status" value="1"/>
</dbReference>
<gene>
    <name evidence="3" type="ORF">FIV46_01385</name>
</gene>
<accession>A0A501PQF6</accession>
<reference evidence="4" key="1">
    <citation type="submission" date="2019-06" db="EMBL/GenBank/DDBJ databases">
        <title>The complete genome of Emcibacter congregatus ZYLT.</title>
        <authorList>
            <person name="Zhao Z."/>
        </authorList>
    </citation>
    <scope>NUCLEOTIDE SEQUENCE [LARGE SCALE GENOMIC DNA]</scope>
    <source>
        <strain evidence="4">MCCC 1A06723</strain>
    </source>
</reference>
<keyword evidence="2" id="KW-0732">Signal</keyword>
<comment type="caution">
    <text evidence="3">The sequence shown here is derived from an EMBL/GenBank/DDBJ whole genome shotgun (WGS) entry which is preliminary data.</text>
</comment>
<sequence length="183" mass="19179">MKSKFLMLAPVVALSLSGCASVMSGTDQDMTVDSNPKGAECTLTRENRVLATVTTPETIRVSKLKHDIYVSCQMDGFHESTAHVNSGTEGSTFGNIILGGGIGWAIDSARGADNKYAEVVTVTMVPLNQAAPEPVVYGVEQKDEGAGEAEAGQTDGDVEATEEQVQPVEETTAVEPIETGATD</sequence>
<feature type="chain" id="PRO_5021491709" evidence="2">
    <location>
        <begin position="21"/>
        <end position="183"/>
    </location>
</feature>
<organism evidence="3 4">
    <name type="scientific">Emcibacter nanhaiensis</name>
    <dbReference type="NCBI Taxonomy" id="1505037"/>
    <lineage>
        <taxon>Bacteria</taxon>
        <taxon>Pseudomonadati</taxon>
        <taxon>Pseudomonadota</taxon>
        <taxon>Alphaproteobacteria</taxon>
        <taxon>Emcibacterales</taxon>
        <taxon>Emcibacteraceae</taxon>
        <taxon>Emcibacter</taxon>
    </lineage>
</organism>
<evidence type="ECO:0000256" key="1">
    <source>
        <dbReference type="SAM" id="MobiDB-lite"/>
    </source>
</evidence>
<feature type="region of interest" description="Disordered" evidence="1">
    <location>
        <begin position="140"/>
        <end position="183"/>
    </location>
</feature>